<proteinExistence type="predicted"/>
<keyword evidence="1" id="KW-0732">Signal</keyword>
<dbReference type="RefSeq" id="WP_117562636.1">
    <property type="nucleotide sequence ID" value="NZ_BAABZL010000001.1"/>
</dbReference>
<feature type="signal peptide" evidence="1">
    <location>
        <begin position="1"/>
        <end position="23"/>
    </location>
</feature>
<dbReference type="PROSITE" id="PS51257">
    <property type="entry name" value="PROKAR_LIPOPROTEIN"/>
    <property type="match status" value="1"/>
</dbReference>
<dbReference type="EMBL" id="JAAITT010000008">
    <property type="protein sequence ID" value="NSJ48532.1"/>
    <property type="molecule type" value="Genomic_DNA"/>
</dbReference>
<dbReference type="GeneID" id="97205533"/>
<gene>
    <name evidence="2" type="ORF">G5B36_07435</name>
</gene>
<organism evidence="2 3">
    <name type="scientific">Enterocloster aldenensis</name>
    <dbReference type="NCBI Taxonomy" id="358742"/>
    <lineage>
        <taxon>Bacteria</taxon>
        <taxon>Bacillati</taxon>
        <taxon>Bacillota</taxon>
        <taxon>Clostridia</taxon>
        <taxon>Lachnospirales</taxon>
        <taxon>Lachnospiraceae</taxon>
        <taxon>Enterocloster</taxon>
    </lineage>
</organism>
<feature type="chain" id="PRO_5046404047" description="Lipoprotein" evidence="1">
    <location>
        <begin position="24"/>
        <end position="226"/>
    </location>
</feature>
<keyword evidence="3" id="KW-1185">Reference proteome</keyword>
<evidence type="ECO:0000313" key="2">
    <source>
        <dbReference type="EMBL" id="NSJ48532.1"/>
    </source>
</evidence>
<dbReference type="Proteomes" id="UP000669239">
    <property type="component" value="Unassembled WGS sequence"/>
</dbReference>
<comment type="caution">
    <text evidence="2">The sequence shown here is derived from an EMBL/GenBank/DDBJ whole genome shotgun (WGS) entry which is preliminary data.</text>
</comment>
<evidence type="ECO:0000313" key="3">
    <source>
        <dbReference type="Proteomes" id="UP000669239"/>
    </source>
</evidence>
<reference evidence="2 3" key="1">
    <citation type="journal article" date="2020" name="Cell Host Microbe">
        <title>Functional and Genomic Variation between Human-Derived Isolates of Lachnospiraceae Reveals Inter- and Intra-Species Diversity.</title>
        <authorList>
            <person name="Sorbara M.T."/>
            <person name="Littmann E.R."/>
            <person name="Fontana E."/>
            <person name="Moody T.U."/>
            <person name="Kohout C.E."/>
            <person name="Gjonbalaj M."/>
            <person name="Eaton V."/>
            <person name="Seok R."/>
            <person name="Leiner I.M."/>
            <person name="Pamer E.G."/>
        </authorList>
    </citation>
    <scope>NUCLEOTIDE SEQUENCE [LARGE SCALE GENOMIC DNA]</scope>
    <source>
        <strain evidence="2 3">MSK.1.17</strain>
    </source>
</reference>
<sequence length="226" mass="24369">MTIRHIRTAVFCGAVLMASAGFAGCLRGAGSQGEDRPMVTHIELTEREKTIAGFSGDMIAVMELAFPQDAGSRSLYLEEWVDGSLVGSDILMQGDGEANMTCYLLSDIDKREDGTWSGTTWKMILESDGTKTASGALRTVFPDGKKGGMAMTGIYGETADAGRKKKADKHADDVGNAPAAGYVLAARCFQFDRNSMESVDCEEMAEDDSVFRKYDYVVLVRLAVDG</sequence>
<accession>A0ABX2HH25</accession>
<protein>
    <recommendedName>
        <fullName evidence="4">Lipoprotein</fullName>
    </recommendedName>
</protein>
<evidence type="ECO:0000256" key="1">
    <source>
        <dbReference type="SAM" id="SignalP"/>
    </source>
</evidence>
<name>A0ABX2HH25_9FIRM</name>
<evidence type="ECO:0008006" key="4">
    <source>
        <dbReference type="Google" id="ProtNLM"/>
    </source>
</evidence>